<evidence type="ECO:0000313" key="2">
    <source>
        <dbReference type="Proteomes" id="UP000003150"/>
    </source>
</evidence>
<dbReference type="EMBL" id="ACYT02000078">
    <property type="protein sequence ID" value="EFF78909.1"/>
    <property type="molecule type" value="Genomic_DNA"/>
</dbReference>
<sequence>MFWIGTTLLDSLFSYPERNNLSSLSFPIQIVRITYPRAHNLSA</sequence>
<dbReference type="Proteomes" id="UP000003150">
    <property type="component" value="Unassembled WGS sequence"/>
</dbReference>
<evidence type="ECO:0000313" key="1">
    <source>
        <dbReference type="EMBL" id="EFF78909.1"/>
    </source>
</evidence>
<gene>
    <name evidence="1" type="ORF">HMPREF0970_02176</name>
</gene>
<proteinExistence type="predicted"/>
<dbReference type="AlphaFoldDB" id="D4U1S3"/>
<name>D4U1S3_9ACTO</name>
<comment type="caution">
    <text evidence="1">The sequence shown here is derived from an EMBL/GenBank/DDBJ whole genome shotgun (WGS) entry which is preliminary data.</text>
</comment>
<reference evidence="1 2" key="1">
    <citation type="submission" date="2009-10" db="EMBL/GenBank/DDBJ databases">
        <authorList>
            <person name="Weinstock G."/>
            <person name="Sodergren E."/>
            <person name="Clifton S."/>
            <person name="Fulton L."/>
            <person name="Fulton B."/>
            <person name="Courtney L."/>
            <person name="Fronick C."/>
            <person name="Harrison M."/>
            <person name="Strong C."/>
            <person name="Farmer C."/>
            <person name="Delahaunty K."/>
            <person name="Markovic C."/>
            <person name="Hall O."/>
            <person name="Minx P."/>
            <person name="Tomlinson C."/>
            <person name="Mitreva M."/>
            <person name="Nelson J."/>
            <person name="Hou S."/>
            <person name="Wollam A."/>
            <person name="Pepin K.H."/>
            <person name="Johnson M."/>
            <person name="Bhonagiri V."/>
            <person name="Nash W.E."/>
            <person name="Warren W."/>
            <person name="Chinwalla A."/>
            <person name="Mardis E.R."/>
            <person name="Wilson R.K."/>
        </authorList>
    </citation>
    <scope>NUCLEOTIDE SEQUENCE [LARGE SCALE GENOMIC DNA]</scope>
    <source>
        <strain evidence="1 2">F0309</strain>
    </source>
</reference>
<protein>
    <submittedName>
        <fullName evidence="1">Uncharacterized protein</fullName>
    </submittedName>
</protein>
<organism evidence="1 2">
    <name type="scientific">Schaalia odontolytica F0309</name>
    <dbReference type="NCBI Taxonomy" id="649742"/>
    <lineage>
        <taxon>Bacteria</taxon>
        <taxon>Bacillati</taxon>
        <taxon>Actinomycetota</taxon>
        <taxon>Actinomycetes</taxon>
        <taxon>Actinomycetales</taxon>
        <taxon>Actinomycetaceae</taxon>
        <taxon>Schaalia</taxon>
    </lineage>
</organism>
<accession>D4U1S3</accession>
<dbReference type="HOGENOM" id="CLU_3228493_0_0_11"/>